<sequence length="136" mass="15353">MATRNSARLPPRSPRWSLPPTDNRESQRQQQQQACCDICADASAFRCRFRMLIGSRGPSLCRRLPPPLCQLLSNTRSNTRQQSTSSLIAPVYVPQPASAPTGRDLRRPLAEQAARRRRRRPRWTEQTTGTVQSLAA</sequence>
<organism evidence="2 3">
    <name type="scientific">Macrostomum lignano</name>
    <dbReference type="NCBI Taxonomy" id="282301"/>
    <lineage>
        <taxon>Eukaryota</taxon>
        <taxon>Metazoa</taxon>
        <taxon>Spiralia</taxon>
        <taxon>Lophotrochozoa</taxon>
        <taxon>Platyhelminthes</taxon>
        <taxon>Rhabditophora</taxon>
        <taxon>Macrostomorpha</taxon>
        <taxon>Macrostomida</taxon>
        <taxon>Macrostomidae</taxon>
        <taxon>Macrostomum</taxon>
    </lineage>
</organism>
<proteinExistence type="predicted"/>
<evidence type="ECO:0000256" key="1">
    <source>
        <dbReference type="SAM" id="MobiDB-lite"/>
    </source>
</evidence>
<dbReference type="Proteomes" id="UP000095280">
    <property type="component" value="Unplaced"/>
</dbReference>
<evidence type="ECO:0000313" key="2">
    <source>
        <dbReference type="Proteomes" id="UP000095280"/>
    </source>
</evidence>
<feature type="compositionally biased region" description="Low complexity" evidence="1">
    <location>
        <begin position="8"/>
        <end position="20"/>
    </location>
</feature>
<name>A0A1I8FAC4_9PLAT</name>
<protein>
    <submittedName>
        <fullName evidence="3">Uncharacterized protein</fullName>
    </submittedName>
</protein>
<reference evidence="3" key="1">
    <citation type="submission" date="2016-11" db="UniProtKB">
        <authorList>
            <consortium name="WormBaseParasite"/>
        </authorList>
    </citation>
    <scope>IDENTIFICATION</scope>
</reference>
<feature type="region of interest" description="Disordered" evidence="1">
    <location>
        <begin position="73"/>
        <end position="136"/>
    </location>
</feature>
<dbReference type="WBParaSite" id="maker-unitig_26170-snap-gene-0.2-mRNA-1">
    <property type="protein sequence ID" value="maker-unitig_26170-snap-gene-0.2-mRNA-1"/>
    <property type="gene ID" value="maker-unitig_26170-snap-gene-0.2"/>
</dbReference>
<evidence type="ECO:0000313" key="3">
    <source>
        <dbReference type="WBParaSite" id="maker-unitig_26170-snap-gene-0.2-mRNA-1"/>
    </source>
</evidence>
<dbReference type="AlphaFoldDB" id="A0A1I8FAC4"/>
<accession>A0A1I8FAC4</accession>
<keyword evidence="2" id="KW-1185">Reference proteome</keyword>
<feature type="region of interest" description="Disordered" evidence="1">
    <location>
        <begin position="1"/>
        <end position="31"/>
    </location>
</feature>
<feature type="compositionally biased region" description="Low complexity" evidence="1">
    <location>
        <begin position="73"/>
        <end position="86"/>
    </location>
</feature>